<organism evidence="10 11">
    <name type="scientific">Paludisphaera borealis</name>
    <dbReference type="NCBI Taxonomy" id="1387353"/>
    <lineage>
        <taxon>Bacteria</taxon>
        <taxon>Pseudomonadati</taxon>
        <taxon>Planctomycetota</taxon>
        <taxon>Planctomycetia</taxon>
        <taxon>Isosphaerales</taxon>
        <taxon>Isosphaeraceae</taxon>
        <taxon>Paludisphaera</taxon>
    </lineage>
</organism>
<dbReference type="PRINTS" id="PR00702">
    <property type="entry name" value="ACRIFLAVINRP"/>
</dbReference>
<feature type="transmembrane region" description="Helical" evidence="9">
    <location>
        <begin position="412"/>
        <end position="434"/>
    </location>
</feature>
<feature type="transmembrane region" description="Helical" evidence="9">
    <location>
        <begin position="949"/>
        <end position="971"/>
    </location>
</feature>
<feature type="transmembrane region" description="Helical" evidence="9">
    <location>
        <begin position="483"/>
        <end position="507"/>
    </location>
</feature>
<keyword evidence="2" id="KW-0813">Transport</keyword>
<evidence type="ECO:0000256" key="8">
    <source>
        <dbReference type="SAM" id="MobiDB-lite"/>
    </source>
</evidence>
<dbReference type="Gene3D" id="3.30.70.1430">
    <property type="entry name" value="Multidrug efflux transporter AcrB pore domain"/>
    <property type="match status" value="2"/>
</dbReference>
<keyword evidence="6 9" id="KW-1133">Transmembrane helix</keyword>
<feature type="transmembrane region" description="Helical" evidence="9">
    <location>
        <begin position="1054"/>
        <end position="1080"/>
    </location>
</feature>
<feature type="transmembrane region" description="Helical" evidence="9">
    <location>
        <begin position="977"/>
        <end position="1000"/>
    </location>
</feature>
<dbReference type="AlphaFoldDB" id="A0A1U7CP09"/>
<evidence type="ECO:0000256" key="9">
    <source>
        <dbReference type="SAM" id="Phobius"/>
    </source>
</evidence>
<evidence type="ECO:0000256" key="3">
    <source>
        <dbReference type="ARBA" id="ARBA00022475"/>
    </source>
</evidence>
<evidence type="ECO:0000313" key="11">
    <source>
        <dbReference type="Proteomes" id="UP000186309"/>
    </source>
</evidence>
<evidence type="ECO:0000256" key="2">
    <source>
        <dbReference type="ARBA" id="ARBA00022448"/>
    </source>
</evidence>
<dbReference type="STRING" id="1387353.BSF38_02161"/>
<dbReference type="PANTHER" id="PTHR32063:SF11">
    <property type="entry name" value="CATION OR DRUG EFFLUX SYSTEM PROTEIN"/>
    <property type="match status" value="1"/>
</dbReference>
<keyword evidence="3" id="KW-1003">Cell membrane</keyword>
<dbReference type="Gene3D" id="3.30.70.1320">
    <property type="entry name" value="Multidrug efflux transporter AcrB pore domain like"/>
    <property type="match status" value="2"/>
</dbReference>
<dbReference type="Gene3D" id="1.20.1640.10">
    <property type="entry name" value="Multidrug efflux transporter AcrB transmembrane domain"/>
    <property type="match status" value="3"/>
</dbReference>
<evidence type="ECO:0000256" key="5">
    <source>
        <dbReference type="ARBA" id="ARBA00022692"/>
    </source>
</evidence>
<keyword evidence="11" id="KW-1185">Reference proteome</keyword>
<feature type="transmembrane region" description="Helical" evidence="9">
    <location>
        <begin position="519"/>
        <end position="542"/>
    </location>
</feature>
<dbReference type="RefSeq" id="WP_083712863.1">
    <property type="nucleotide sequence ID" value="NZ_CP019082.1"/>
</dbReference>
<evidence type="ECO:0000313" key="10">
    <source>
        <dbReference type="EMBL" id="APW60674.1"/>
    </source>
</evidence>
<feature type="transmembrane region" description="Helical" evidence="9">
    <location>
        <begin position="577"/>
        <end position="605"/>
    </location>
</feature>
<keyword evidence="7 9" id="KW-0472">Membrane</keyword>
<dbReference type="FunFam" id="3.30.70.1430:FF:000001">
    <property type="entry name" value="Efflux pump membrane transporter"/>
    <property type="match status" value="1"/>
</dbReference>
<dbReference type="Gene3D" id="3.30.70.1440">
    <property type="entry name" value="Multidrug efflux transporter AcrB pore domain"/>
    <property type="match status" value="1"/>
</dbReference>
<dbReference type="Pfam" id="PF00873">
    <property type="entry name" value="ACR_tran"/>
    <property type="match status" value="2"/>
</dbReference>
<dbReference type="SUPFAM" id="SSF82693">
    <property type="entry name" value="Multidrug efflux transporter AcrB pore domain, PN1, PN2, PC1 and PC2 subdomains"/>
    <property type="match status" value="4"/>
</dbReference>
<reference evidence="11" key="1">
    <citation type="submission" date="2016-12" db="EMBL/GenBank/DDBJ databases">
        <title>Comparative genomics of four Isosphaeraceae planctomycetes: a common pool of plasmids and glycoside hydrolase genes.</title>
        <authorList>
            <person name="Ivanova A."/>
        </authorList>
    </citation>
    <scope>NUCLEOTIDE SEQUENCE [LARGE SCALE GENOMIC DNA]</scope>
    <source>
        <strain evidence="11">PX4</strain>
    </source>
</reference>
<sequence length="1108" mass="119229">MISHFFIDRPIFASVLSIVFVLAGGVAVFTLPVAQYPDVAPPTVVVTALYPGANALTVQDTVAAPIEAQVSGVEGMMYMSSQCTNDGAYTLTVTFRLGVNSDMAQVLVQNRVSLALPVIPALVQSEGINVKKTSPSTMMIVNLISPDHRYDDIFLSNYATIYIRDELGRLPGVAGITYLGQRDYSLRAWLDPDKLAALNLTAGDVVKSISQQNLQVAAGQIGQQPVPRGQQFQLTINTLGRLTTPEEFADIILKAGTPYSQSQGAPSASGGASTSDSSSTNAAQAAGGQDGSNTPTNTRPPAIGVVRLRDVARVELGSQQYNQSCTLDGQPSVALSVFQLPGSNALETARGVYAKMEELKGRFPDGLEYQIVYDTTPFIRESVNEVFKTLRDAIILVAIVVLAFLQNWRATVIPLVAVPVAIIGTFAVMAGLGYSLNNLSLFGLVLAIGIVVDDAIVVVENVERWLEHGLEPREAARKAMDEVTGPVVAVALVLCAVFVPCAFLSGITGQFFRQFAVTIAVSTVISAFNSLTLSPALAAILLRPKGASRDPLTWLLDTTLGWFFRLFNGVFEAGTNFYVRIVAGLLRISFLTLLVYGGMLVATYWQFTKAPKGFIPQQDKGYFLLNVQLPDSASVERTSQVMAQIETMARETEGVAHTVGVSGQSLILNANSPNLGSMYVLLKEFHHRSGPGLSAGAIADALRERCRREILSAQVSVFGPPPVEGLGATGGMRMIVEDRANLGLGALQRVSDRIVARGNQTEGLTGLFNGSRAHTPWLYLDIDRTKCEVLGVAVSDLFSTLQVYLGSYYVNNFNEFGRTWQVNVQADQQFRERGRDIRALQVRNNQGRMIRLGTLLDVRNTSGPVVLLRYNMYSAAAITGDVAPGASSGQAIELLQQIAEEELPRSMAYDWTELTYLQLQAGGTAIGVLALSVVFVFLVLAAQYESWSLPLAVILVVPTCLLCSIVGIGFASMDVNIFTQIGFVVLIGLAGKNAILIVEFAKLQQESGVDARQAALEASRLRLRPILMTSFAFIFGVVPLVLSTGAGAEMRQALGLAVFSGMLGVTVFGVFLTPVFFYVIRRHRRAEPTTEAADLIPPDAHDGASQES</sequence>
<feature type="transmembrane region" description="Helical" evidence="9">
    <location>
        <begin position="440"/>
        <end position="462"/>
    </location>
</feature>
<dbReference type="FunFam" id="1.20.1640.10:FF:000001">
    <property type="entry name" value="Efflux pump membrane transporter"/>
    <property type="match status" value="1"/>
</dbReference>
<comment type="subcellular location">
    <subcellularLocation>
        <location evidence="1">Cell inner membrane</location>
        <topology evidence="1">Multi-pass membrane protein</topology>
    </subcellularLocation>
</comment>
<evidence type="ECO:0000256" key="1">
    <source>
        <dbReference type="ARBA" id="ARBA00004429"/>
    </source>
</evidence>
<dbReference type="EMBL" id="CP019082">
    <property type="protein sequence ID" value="APW60674.1"/>
    <property type="molecule type" value="Genomic_DNA"/>
</dbReference>
<proteinExistence type="predicted"/>
<dbReference type="KEGG" id="pbor:BSF38_02161"/>
<keyword evidence="5 9" id="KW-0812">Transmembrane</keyword>
<dbReference type="Gene3D" id="3.30.2090.10">
    <property type="entry name" value="Multidrug efflux transporter AcrB TolC docking domain, DN and DC subdomains"/>
    <property type="match status" value="3"/>
</dbReference>
<dbReference type="Proteomes" id="UP000186309">
    <property type="component" value="Chromosome"/>
</dbReference>
<keyword evidence="4" id="KW-0997">Cell inner membrane</keyword>
<evidence type="ECO:0000256" key="4">
    <source>
        <dbReference type="ARBA" id="ARBA00022519"/>
    </source>
</evidence>
<feature type="transmembrane region" description="Helical" evidence="9">
    <location>
        <begin position="921"/>
        <end position="942"/>
    </location>
</feature>
<feature type="transmembrane region" description="Helical" evidence="9">
    <location>
        <begin position="554"/>
        <end position="571"/>
    </location>
</feature>
<feature type="region of interest" description="Disordered" evidence="8">
    <location>
        <begin position="259"/>
        <end position="303"/>
    </location>
</feature>
<protein>
    <submittedName>
        <fullName evidence="10">Efflux pump membrane transporter BepE</fullName>
    </submittedName>
</protein>
<accession>A0A1U7CP09</accession>
<dbReference type="InterPro" id="IPR027463">
    <property type="entry name" value="AcrB_DN_DC_subdom"/>
</dbReference>
<feature type="transmembrane region" description="Helical" evidence="9">
    <location>
        <begin position="1021"/>
        <end position="1042"/>
    </location>
</feature>
<dbReference type="PANTHER" id="PTHR32063">
    <property type="match status" value="1"/>
</dbReference>
<dbReference type="SUPFAM" id="SSF82714">
    <property type="entry name" value="Multidrug efflux transporter AcrB TolC docking domain, DN and DC subdomains"/>
    <property type="match status" value="2"/>
</dbReference>
<evidence type="ECO:0000256" key="6">
    <source>
        <dbReference type="ARBA" id="ARBA00022989"/>
    </source>
</evidence>
<gene>
    <name evidence="10" type="primary">bepE_4</name>
    <name evidence="10" type="ORF">BSF38_02161</name>
</gene>
<dbReference type="GO" id="GO:0005886">
    <property type="term" value="C:plasma membrane"/>
    <property type="evidence" value="ECO:0007669"/>
    <property type="project" value="UniProtKB-SubCell"/>
</dbReference>
<dbReference type="InterPro" id="IPR001036">
    <property type="entry name" value="Acrflvin-R"/>
</dbReference>
<dbReference type="OrthoDB" id="220575at2"/>
<feature type="transmembrane region" description="Helical" evidence="9">
    <location>
        <begin position="12"/>
        <end position="34"/>
    </location>
</feature>
<evidence type="ECO:0000256" key="7">
    <source>
        <dbReference type="ARBA" id="ARBA00023136"/>
    </source>
</evidence>
<feature type="compositionally biased region" description="Low complexity" evidence="8">
    <location>
        <begin position="260"/>
        <end position="286"/>
    </location>
</feature>
<dbReference type="GO" id="GO:0042910">
    <property type="term" value="F:xenobiotic transmembrane transporter activity"/>
    <property type="evidence" value="ECO:0007669"/>
    <property type="project" value="TreeGrafter"/>
</dbReference>
<dbReference type="SUPFAM" id="SSF82866">
    <property type="entry name" value="Multidrug efflux transporter AcrB transmembrane domain"/>
    <property type="match status" value="2"/>
</dbReference>
<name>A0A1U7CP09_9BACT</name>